<reference evidence="3 4" key="1">
    <citation type="journal article" date="2020" name="Int. J. Syst. Evol. Microbiol.">
        <title>Reclassification of Streptomyces castelarensis and Streptomyces sporoclivatus as later heterotypic synonyms of Streptomyces antimycoticus.</title>
        <authorList>
            <person name="Komaki H."/>
            <person name="Tamura T."/>
        </authorList>
    </citation>
    <scope>NUCLEOTIDE SEQUENCE [LARGE SCALE GENOMIC DNA]</scope>
    <source>
        <strain evidence="3 4">NBRC 12839</strain>
    </source>
</reference>
<feature type="compositionally biased region" description="Basic and acidic residues" evidence="1">
    <location>
        <begin position="110"/>
        <end position="121"/>
    </location>
</feature>
<feature type="region of interest" description="Disordered" evidence="1">
    <location>
        <begin position="85"/>
        <end position="121"/>
    </location>
</feature>
<dbReference type="Proteomes" id="UP000299290">
    <property type="component" value="Unassembled WGS sequence"/>
</dbReference>
<keyword evidence="2" id="KW-0812">Transmembrane</keyword>
<feature type="transmembrane region" description="Helical" evidence="2">
    <location>
        <begin position="61"/>
        <end position="80"/>
    </location>
</feature>
<evidence type="ECO:0000313" key="4">
    <source>
        <dbReference type="Proteomes" id="UP000299290"/>
    </source>
</evidence>
<evidence type="ECO:0000256" key="2">
    <source>
        <dbReference type="SAM" id="Phobius"/>
    </source>
</evidence>
<evidence type="ECO:0000313" key="3">
    <source>
        <dbReference type="EMBL" id="GDY40747.1"/>
    </source>
</evidence>
<evidence type="ECO:0000256" key="1">
    <source>
        <dbReference type="SAM" id="MobiDB-lite"/>
    </source>
</evidence>
<protein>
    <submittedName>
        <fullName evidence="3">Uncharacterized protein</fullName>
    </submittedName>
</protein>
<dbReference type="AlphaFoldDB" id="A0A4D4K391"/>
<comment type="caution">
    <text evidence="3">The sequence shown here is derived from an EMBL/GenBank/DDBJ whole genome shotgun (WGS) entry which is preliminary data.</text>
</comment>
<gene>
    <name evidence="3" type="ORF">SANT12839_016290</name>
</gene>
<accession>A0A4D4K391</accession>
<keyword evidence="2" id="KW-1133">Transmembrane helix</keyword>
<dbReference type="EMBL" id="BJHV01000001">
    <property type="protein sequence ID" value="GDY40747.1"/>
    <property type="molecule type" value="Genomic_DNA"/>
</dbReference>
<sequence length="121" mass="12613">MGRRTRRREATTAATAGLTVTVYSGPECLGRLFGDALGYRGMLVGPAAVTFLVDTAGPGRLPLLPFVLMAIVMIAAPLLMTSAPRYDDTASPGAAPRGAEAEPAPVATRPADHLVADHRSR</sequence>
<keyword evidence="2" id="KW-0472">Membrane</keyword>
<keyword evidence="4" id="KW-1185">Reference proteome</keyword>
<organism evidence="3 4">
    <name type="scientific">Streptomyces antimycoticus</name>
    <dbReference type="NCBI Taxonomy" id="68175"/>
    <lineage>
        <taxon>Bacteria</taxon>
        <taxon>Bacillati</taxon>
        <taxon>Actinomycetota</taxon>
        <taxon>Actinomycetes</taxon>
        <taxon>Kitasatosporales</taxon>
        <taxon>Streptomycetaceae</taxon>
        <taxon>Streptomyces</taxon>
        <taxon>Streptomyces violaceusniger group</taxon>
    </lineage>
</organism>
<feature type="compositionally biased region" description="Low complexity" evidence="1">
    <location>
        <begin position="90"/>
        <end position="107"/>
    </location>
</feature>
<proteinExistence type="predicted"/>
<name>A0A4D4K391_9ACTN</name>